<dbReference type="EC" id="3.6.1.11" evidence="2"/>
<evidence type="ECO:0000313" key="3">
    <source>
        <dbReference type="Proteomes" id="UP000546007"/>
    </source>
</evidence>
<accession>A0A7W6HZQ7</accession>
<protein>
    <submittedName>
        <fullName evidence="2">Exopolyphosphatase/guanosine-5'-triphosphate, 3'-diphosphate pyrophosphatase</fullName>
        <ecNumber evidence="2">3.6.1.11</ecNumber>
        <ecNumber evidence="2">3.6.1.40</ecNumber>
    </submittedName>
</protein>
<dbReference type="CDD" id="cd24006">
    <property type="entry name" value="ASKHA_NBD_PPX_GppA"/>
    <property type="match status" value="1"/>
</dbReference>
<gene>
    <name evidence="2" type="ORF">GGR14_003474</name>
</gene>
<evidence type="ECO:0000313" key="2">
    <source>
        <dbReference type="EMBL" id="MBB4027660.1"/>
    </source>
</evidence>
<comment type="caution">
    <text evidence="2">The sequence shown here is derived from an EMBL/GenBank/DDBJ whole genome shotgun (WGS) entry which is preliminary data.</text>
</comment>
<dbReference type="PANTHER" id="PTHR30005">
    <property type="entry name" value="EXOPOLYPHOSPHATASE"/>
    <property type="match status" value="1"/>
</dbReference>
<dbReference type="Gene3D" id="3.30.420.150">
    <property type="entry name" value="Exopolyphosphatase. Domain 2"/>
    <property type="match status" value="1"/>
</dbReference>
<dbReference type="InterPro" id="IPR003695">
    <property type="entry name" value="Ppx_GppA_N"/>
</dbReference>
<dbReference type="AlphaFoldDB" id="A0A7W6HZQ7"/>
<dbReference type="EMBL" id="JACIES010000011">
    <property type="protein sequence ID" value="MBB4027660.1"/>
    <property type="molecule type" value="Genomic_DNA"/>
</dbReference>
<dbReference type="Proteomes" id="UP000546007">
    <property type="component" value="Unassembled WGS sequence"/>
</dbReference>
<keyword evidence="3" id="KW-1185">Reference proteome</keyword>
<dbReference type="GO" id="GO:0008894">
    <property type="term" value="F:guanosine-5'-triphosphate,3'-diphosphate diphosphatase activity"/>
    <property type="evidence" value="ECO:0007669"/>
    <property type="project" value="UniProtKB-EC"/>
</dbReference>
<dbReference type="GeneID" id="93101395"/>
<dbReference type="Pfam" id="PF02541">
    <property type="entry name" value="Ppx-GppA"/>
    <property type="match status" value="1"/>
</dbReference>
<proteinExistence type="predicted"/>
<dbReference type="SUPFAM" id="SSF53067">
    <property type="entry name" value="Actin-like ATPase domain"/>
    <property type="match status" value="2"/>
</dbReference>
<dbReference type="InterPro" id="IPR043129">
    <property type="entry name" value="ATPase_NBD"/>
</dbReference>
<name>A0A7W6HZQ7_9BACT</name>
<sequence>MTINTKTLAAIDIGTNAIRLFISNVEEYPTETLFKKIAFLRVPIRLGEDVFTTGEIGQQKRKRLCETMQGFSYIMSAFNVESYKAYATCAMREARNGKSVAEQIQKECDLNIEIISGTKEAETIFAGGMNEVVDDDKTYLYVDVGGGSTEVIVYSKSVKVEACSFPLGTVRMLNDAVDKEEMKHFKKWLKNITEKYTPDAIIGSGGNINKIHKLLNKKERERITYQELDILYEYMKSFNLEERERIMKLNTYRADVIIPAMKIFLTVGKICKINEIIVPKLGLSDGIIRLLYEEEKRGRV</sequence>
<dbReference type="EC" id="3.6.1.40" evidence="2"/>
<evidence type="ECO:0000259" key="1">
    <source>
        <dbReference type="Pfam" id="PF02541"/>
    </source>
</evidence>
<organism evidence="2 3">
    <name type="scientific">Butyricimonas faecihominis</name>
    <dbReference type="NCBI Taxonomy" id="1472416"/>
    <lineage>
        <taxon>Bacteria</taxon>
        <taxon>Pseudomonadati</taxon>
        <taxon>Bacteroidota</taxon>
        <taxon>Bacteroidia</taxon>
        <taxon>Bacteroidales</taxon>
        <taxon>Odoribacteraceae</taxon>
        <taxon>Butyricimonas</taxon>
    </lineage>
</organism>
<keyword evidence="2" id="KW-0378">Hydrolase</keyword>
<dbReference type="RefSeq" id="WP_221230346.1">
    <property type="nucleotide sequence ID" value="NZ_AP028155.1"/>
</dbReference>
<dbReference type="PANTHER" id="PTHR30005:SF0">
    <property type="entry name" value="RETROGRADE REGULATION PROTEIN 2"/>
    <property type="match status" value="1"/>
</dbReference>
<dbReference type="Gene3D" id="3.30.420.40">
    <property type="match status" value="1"/>
</dbReference>
<feature type="domain" description="Ppx/GppA phosphatase N-terminal" evidence="1">
    <location>
        <begin position="34"/>
        <end position="288"/>
    </location>
</feature>
<reference evidence="2 3" key="1">
    <citation type="submission" date="2020-08" db="EMBL/GenBank/DDBJ databases">
        <title>Genomic Encyclopedia of Type Strains, Phase IV (KMG-IV): sequencing the most valuable type-strain genomes for metagenomic binning, comparative biology and taxonomic classification.</title>
        <authorList>
            <person name="Goeker M."/>
        </authorList>
    </citation>
    <scope>NUCLEOTIDE SEQUENCE [LARGE SCALE GENOMIC DNA]</scope>
    <source>
        <strain evidence="2 3">DSM 105721</strain>
    </source>
</reference>
<dbReference type="GO" id="GO:0004309">
    <property type="term" value="F:exopolyphosphatase activity"/>
    <property type="evidence" value="ECO:0007669"/>
    <property type="project" value="UniProtKB-EC"/>
</dbReference>
<dbReference type="InterPro" id="IPR050273">
    <property type="entry name" value="GppA/Ppx_hydrolase"/>
</dbReference>